<proteinExistence type="predicted"/>
<sequence>MIFGCWLGIFEVDPWSLCGVFFLFGGLQGDGRRCLVLFPRSCSSPKEEFLSHTSAGLIQERQRRKRSSLKHFRLIRS</sequence>
<protein>
    <submittedName>
        <fullName evidence="1">Uncharacterized protein</fullName>
    </submittedName>
</protein>
<dbReference type="Proteomes" id="UP000026915">
    <property type="component" value="Chromosome 3"/>
</dbReference>
<evidence type="ECO:0000313" key="2">
    <source>
        <dbReference type="Proteomes" id="UP000026915"/>
    </source>
</evidence>
<organism evidence="1 2">
    <name type="scientific">Theobroma cacao</name>
    <name type="common">Cacao</name>
    <name type="synonym">Cocoa</name>
    <dbReference type="NCBI Taxonomy" id="3641"/>
    <lineage>
        <taxon>Eukaryota</taxon>
        <taxon>Viridiplantae</taxon>
        <taxon>Streptophyta</taxon>
        <taxon>Embryophyta</taxon>
        <taxon>Tracheophyta</taxon>
        <taxon>Spermatophyta</taxon>
        <taxon>Magnoliopsida</taxon>
        <taxon>eudicotyledons</taxon>
        <taxon>Gunneridae</taxon>
        <taxon>Pentapetalae</taxon>
        <taxon>rosids</taxon>
        <taxon>malvids</taxon>
        <taxon>Malvales</taxon>
        <taxon>Malvaceae</taxon>
        <taxon>Byttnerioideae</taxon>
        <taxon>Theobroma</taxon>
    </lineage>
</organism>
<dbReference type="AlphaFoldDB" id="A0A061G2L2"/>
<evidence type="ECO:0000313" key="1">
    <source>
        <dbReference type="EMBL" id="EOY21254.1"/>
    </source>
</evidence>
<gene>
    <name evidence="1" type="ORF">TCM_012684</name>
</gene>
<accession>A0A061G2L2</accession>
<dbReference type="Gramene" id="EOY21254">
    <property type="protein sequence ID" value="EOY21254"/>
    <property type="gene ID" value="TCM_012684"/>
</dbReference>
<name>A0A061G2L2_THECC</name>
<dbReference type="InParanoid" id="A0A061G2L2"/>
<keyword evidence="2" id="KW-1185">Reference proteome</keyword>
<reference evidence="1 2" key="1">
    <citation type="journal article" date="2013" name="Genome Biol.">
        <title>The genome sequence of the most widely cultivated cacao type and its use to identify candidate genes regulating pod color.</title>
        <authorList>
            <person name="Motamayor J.C."/>
            <person name="Mockaitis K."/>
            <person name="Schmutz J."/>
            <person name="Haiminen N."/>
            <person name="Iii D.L."/>
            <person name="Cornejo O."/>
            <person name="Findley S.D."/>
            <person name="Zheng P."/>
            <person name="Utro F."/>
            <person name="Royaert S."/>
            <person name="Saski C."/>
            <person name="Jenkins J."/>
            <person name="Podicheti R."/>
            <person name="Zhao M."/>
            <person name="Scheffler B.E."/>
            <person name="Stack J.C."/>
            <person name="Feltus F.A."/>
            <person name="Mustiga G.M."/>
            <person name="Amores F."/>
            <person name="Phillips W."/>
            <person name="Marelli J.P."/>
            <person name="May G.D."/>
            <person name="Shapiro H."/>
            <person name="Ma J."/>
            <person name="Bustamante C.D."/>
            <person name="Schnell R.J."/>
            <person name="Main D."/>
            <person name="Gilbert D."/>
            <person name="Parida L."/>
            <person name="Kuhn D.N."/>
        </authorList>
    </citation>
    <scope>NUCLEOTIDE SEQUENCE [LARGE SCALE GENOMIC DNA]</scope>
    <source>
        <strain evidence="2">cv. Matina 1-6</strain>
    </source>
</reference>
<dbReference type="HOGENOM" id="CLU_2643019_0_0_1"/>
<dbReference type="EMBL" id="CM001881">
    <property type="protein sequence ID" value="EOY21254.1"/>
    <property type="molecule type" value="Genomic_DNA"/>
</dbReference>